<dbReference type="KEGG" id="ftz:CH68_837"/>
<evidence type="ECO:0000256" key="2">
    <source>
        <dbReference type="SAM" id="Phobius"/>
    </source>
</evidence>
<dbReference type="EMBL" id="JAAGJP010000022">
    <property type="protein sequence ID" value="NDS68290.1"/>
    <property type="molecule type" value="Genomic_DNA"/>
</dbReference>
<keyword evidence="1" id="KW-0175">Coiled coil</keyword>
<feature type="transmembrane region" description="Helical" evidence="2">
    <location>
        <begin position="43"/>
        <end position="63"/>
    </location>
</feature>
<reference evidence="3" key="2">
    <citation type="submission" date="2020-02" db="EMBL/GenBank/DDBJ databases">
        <title>Using affinity propagation clustering for identifying bacterial clades and subclades with whole-genome sequences of Francisella tularensis.</title>
        <authorList>
            <person name="Homeier-Bachmann T."/>
            <person name="Abdel-Glil M.Y."/>
            <person name="Hackbart A."/>
            <person name="Hotzel H."/>
            <person name="Tomaso H."/>
        </authorList>
    </citation>
    <scope>NUCLEOTIDE SEQUENCE</scope>
    <source>
        <strain evidence="4">15T0085</strain>
        <strain evidence="3">17T1429</strain>
    </source>
</reference>
<comment type="caution">
    <text evidence="3">The sequence shown here is derived from an EMBL/GenBank/DDBJ whole genome shotgun (WGS) entry which is preliminary data.</text>
</comment>
<name>A0A0B3VBB2_FRATU</name>
<dbReference type="HOGENOM" id="CLU_1198376_0_0_6"/>
<reference evidence="3" key="1">
    <citation type="submission" date="2019-08" db="EMBL/GenBank/DDBJ databases">
        <authorList>
            <person name="Busch A."/>
        </authorList>
    </citation>
    <scope>NUCLEOTIDE SEQUENCE</scope>
    <source>
        <strain evidence="4">15T0085</strain>
        <strain evidence="3">17T1429</strain>
    </source>
</reference>
<dbReference type="KEGG" id="ftc:DA46_2039"/>
<feature type="coiled-coil region" evidence="1">
    <location>
        <begin position="86"/>
        <end position="117"/>
    </location>
</feature>
<dbReference type="AlphaFoldDB" id="A0A0B3VBB2"/>
<keyword evidence="2" id="KW-0472">Membrane</keyword>
<protein>
    <submittedName>
        <fullName evidence="3">Uncharacterized protein</fullName>
    </submittedName>
</protein>
<dbReference type="EMBL" id="JAAGKH010000037">
    <property type="protein sequence ID" value="NDR89106.1"/>
    <property type="molecule type" value="Genomic_DNA"/>
</dbReference>
<feature type="coiled-coil region" evidence="1">
    <location>
        <begin position="154"/>
        <end position="181"/>
    </location>
</feature>
<keyword evidence="2" id="KW-1133">Transmembrane helix</keyword>
<evidence type="ECO:0000256" key="1">
    <source>
        <dbReference type="SAM" id="Coils"/>
    </source>
</evidence>
<feature type="transmembrane region" description="Helical" evidence="2">
    <location>
        <begin position="13"/>
        <end position="31"/>
    </location>
</feature>
<evidence type="ECO:0000313" key="3">
    <source>
        <dbReference type="EMBL" id="NDR89106.1"/>
    </source>
</evidence>
<evidence type="ECO:0000313" key="4">
    <source>
        <dbReference type="EMBL" id="NDS68290.1"/>
    </source>
</evidence>
<accession>A0A0B3VBB2</accession>
<sequence length="256" mass="29807">MIFEYFKKLFSKWLSKFSVITGICGFVAFYLGYDPSNMVAKFIINNLLHVSLLFLIISSYQVWLEVQQELDKIKKNPVDYKITAKIQKIEINLENIRENYKKQFNEIESDINDCSSQINSLENPNDSPLHKLAGIDIPNFSNIMFQIMPNSKSKDEYTTNLKEYKKELESYNSKVENNLKAWKSFVDNDLRNIYIVDFSIENTGVKSDKNIDIEIELGKNSYISLLENIESYPFILEKPEKLSTSALPKFITPNNF</sequence>
<proteinExistence type="predicted"/>
<dbReference type="RefSeq" id="WP_003015299.1">
    <property type="nucleotide sequence ID" value="NZ_CP009693.1"/>
</dbReference>
<dbReference type="KEGG" id="ftv:CH67_1105"/>
<keyword evidence="2" id="KW-0812">Transmembrane</keyword>
<organism evidence="3">
    <name type="scientific">Francisella tularensis subsp. holarctica</name>
    <dbReference type="NCBI Taxonomy" id="119857"/>
    <lineage>
        <taxon>Bacteria</taxon>
        <taxon>Pseudomonadati</taxon>
        <taxon>Pseudomonadota</taxon>
        <taxon>Gammaproteobacteria</taxon>
        <taxon>Thiotrichales</taxon>
        <taxon>Francisellaceae</taxon>
        <taxon>Francisella</taxon>
    </lineage>
</organism>
<gene>
    <name evidence="4" type="ORF">FWI86_04245</name>
    <name evidence="3" type="ORF">FWJ04_05525</name>
</gene>